<protein>
    <submittedName>
        <fullName evidence="3">Flavin reductase family protein</fullName>
        <ecNumber evidence="3">1.-.-.-</ecNumber>
    </submittedName>
</protein>
<keyword evidence="1 3" id="KW-0560">Oxidoreductase</keyword>
<gene>
    <name evidence="3" type="ORF">RM764_25725</name>
</gene>
<keyword evidence="4" id="KW-1185">Reference proteome</keyword>
<organism evidence="3 4">
    <name type="scientific">Streptomyces gibsoniae</name>
    <dbReference type="NCBI Taxonomy" id="3075529"/>
    <lineage>
        <taxon>Bacteria</taxon>
        <taxon>Bacillati</taxon>
        <taxon>Actinomycetota</taxon>
        <taxon>Actinomycetes</taxon>
        <taxon>Kitasatosporales</taxon>
        <taxon>Streptomycetaceae</taxon>
        <taxon>Streptomyces</taxon>
    </lineage>
</organism>
<dbReference type="SMART" id="SM00903">
    <property type="entry name" value="Flavin_Reduct"/>
    <property type="match status" value="1"/>
</dbReference>
<reference evidence="4" key="1">
    <citation type="submission" date="2023-07" db="EMBL/GenBank/DDBJ databases">
        <title>30 novel species of actinomycetes from the DSMZ collection.</title>
        <authorList>
            <person name="Nouioui I."/>
        </authorList>
    </citation>
    <scope>NUCLEOTIDE SEQUENCE [LARGE SCALE GENOMIC DNA]</scope>
    <source>
        <strain evidence="4">DSM 41699</strain>
    </source>
</reference>
<dbReference type="SUPFAM" id="SSF50475">
    <property type="entry name" value="FMN-binding split barrel"/>
    <property type="match status" value="1"/>
</dbReference>
<evidence type="ECO:0000313" key="3">
    <source>
        <dbReference type="EMBL" id="MDT0466370.1"/>
    </source>
</evidence>
<dbReference type="Gene3D" id="2.30.110.10">
    <property type="entry name" value="Electron Transport, Fmn-binding Protein, Chain A"/>
    <property type="match status" value="1"/>
</dbReference>
<accession>A0ABU2TZG7</accession>
<dbReference type="InterPro" id="IPR012349">
    <property type="entry name" value="Split_barrel_FMN-bd"/>
</dbReference>
<feature type="domain" description="Flavin reductase like" evidence="2">
    <location>
        <begin position="25"/>
        <end position="169"/>
    </location>
</feature>
<dbReference type="InterPro" id="IPR050268">
    <property type="entry name" value="NADH-dep_flavin_reductase"/>
</dbReference>
<dbReference type="PANTHER" id="PTHR30466">
    <property type="entry name" value="FLAVIN REDUCTASE"/>
    <property type="match status" value="1"/>
</dbReference>
<evidence type="ECO:0000313" key="4">
    <source>
        <dbReference type="Proteomes" id="UP001183809"/>
    </source>
</evidence>
<name>A0ABU2TZG7_9ACTN</name>
<dbReference type="RefSeq" id="WP_311697832.1">
    <property type="nucleotide sequence ID" value="NZ_JAVREY010000036.1"/>
</dbReference>
<evidence type="ECO:0000256" key="1">
    <source>
        <dbReference type="ARBA" id="ARBA00023002"/>
    </source>
</evidence>
<dbReference type="EMBL" id="JAVREY010000036">
    <property type="protein sequence ID" value="MDT0466370.1"/>
    <property type="molecule type" value="Genomic_DNA"/>
</dbReference>
<dbReference type="PANTHER" id="PTHR30466:SF1">
    <property type="entry name" value="FMN REDUCTASE (NADH) RUTF"/>
    <property type="match status" value="1"/>
</dbReference>
<dbReference type="GO" id="GO:0016491">
    <property type="term" value="F:oxidoreductase activity"/>
    <property type="evidence" value="ECO:0007669"/>
    <property type="project" value="UniProtKB-KW"/>
</dbReference>
<proteinExistence type="predicted"/>
<sequence length="169" mass="17450">MSTPLLTAPPGVQESVDPAAFRSAMAALAAPVTVVTCYDDLGAPRGMTVSAASSLSLDPPLFLVCLDRRAGSHDALVSAPFFCVHVLGPGDEDLAMRFAGPADRRFTDAPLLPGPAPAPALAAGVRLTCERYAARDGGDHTILIGRVTEVDAPEGADGGLVWHQRAFSS</sequence>
<dbReference type="InterPro" id="IPR002563">
    <property type="entry name" value="Flavin_Rdtase-like_dom"/>
</dbReference>
<dbReference type="Proteomes" id="UP001183809">
    <property type="component" value="Unassembled WGS sequence"/>
</dbReference>
<dbReference type="EC" id="1.-.-.-" evidence="3"/>
<dbReference type="Pfam" id="PF01613">
    <property type="entry name" value="Flavin_Reduct"/>
    <property type="match status" value="1"/>
</dbReference>
<comment type="caution">
    <text evidence="3">The sequence shown here is derived from an EMBL/GenBank/DDBJ whole genome shotgun (WGS) entry which is preliminary data.</text>
</comment>
<evidence type="ECO:0000259" key="2">
    <source>
        <dbReference type="SMART" id="SM00903"/>
    </source>
</evidence>